<reference evidence="2 3" key="1">
    <citation type="submission" date="2021-06" db="EMBL/GenBank/DDBJ databases">
        <authorList>
            <person name="Palmer J.M."/>
        </authorList>
    </citation>
    <scope>NUCLEOTIDE SEQUENCE [LARGE SCALE GENOMIC DNA]</scope>
    <source>
        <strain evidence="2 3">AS_MEX2019</strain>
        <tissue evidence="2">Muscle</tissue>
    </source>
</reference>
<comment type="caution">
    <text evidence="2">The sequence shown here is derived from an EMBL/GenBank/DDBJ whole genome shotgun (WGS) entry which is preliminary data.</text>
</comment>
<sequence>MRTHKNTHTHTPNVNHTKMDVVHTYTPYTPEGQPAPGLRRWSPSFWGGNRQTSAGTAQNPNDHSLDPDPSSVRRCPKRPPSLSGGVNAQTRGLPVPSETVNRSRPRTNQS</sequence>
<gene>
    <name evidence="2" type="ORF">AMECASPLE_023830</name>
</gene>
<dbReference type="Proteomes" id="UP001469553">
    <property type="component" value="Unassembled WGS sequence"/>
</dbReference>
<feature type="compositionally biased region" description="Polar residues" evidence="1">
    <location>
        <begin position="49"/>
        <end position="62"/>
    </location>
</feature>
<name>A0ABV0YSB7_9TELE</name>
<dbReference type="EMBL" id="JAHRIP010039846">
    <property type="protein sequence ID" value="MEQ2296341.1"/>
    <property type="molecule type" value="Genomic_DNA"/>
</dbReference>
<organism evidence="2 3">
    <name type="scientific">Ameca splendens</name>
    <dbReference type="NCBI Taxonomy" id="208324"/>
    <lineage>
        <taxon>Eukaryota</taxon>
        <taxon>Metazoa</taxon>
        <taxon>Chordata</taxon>
        <taxon>Craniata</taxon>
        <taxon>Vertebrata</taxon>
        <taxon>Euteleostomi</taxon>
        <taxon>Actinopterygii</taxon>
        <taxon>Neopterygii</taxon>
        <taxon>Teleostei</taxon>
        <taxon>Neoteleostei</taxon>
        <taxon>Acanthomorphata</taxon>
        <taxon>Ovalentaria</taxon>
        <taxon>Atherinomorphae</taxon>
        <taxon>Cyprinodontiformes</taxon>
        <taxon>Goodeidae</taxon>
        <taxon>Ameca</taxon>
    </lineage>
</organism>
<evidence type="ECO:0000313" key="2">
    <source>
        <dbReference type="EMBL" id="MEQ2296341.1"/>
    </source>
</evidence>
<evidence type="ECO:0000313" key="3">
    <source>
        <dbReference type="Proteomes" id="UP001469553"/>
    </source>
</evidence>
<evidence type="ECO:0000256" key="1">
    <source>
        <dbReference type="SAM" id="MobiDB-lite"/>
    </source>
</evidence>
<proteinExistence type="predicted"/>
<accession>A0ABV0YSB7</accession>
<feature type="region of interest" description="Disordered" evidence="1">
    <location>
        <begin position="1"/>
        <end position="110"/>
    </location>
</feature>
<keyword evidence="3" id="KW-1185">Reference proteome</keyword>
<feature type="compositionally biased region" description="Polar residues" evidence="1">
    <location>
        <begin position="98"/>
        <end position="110"/>
    </location>
</feature>
<protein>
    <submittedName>
        <fullName evidence="2">Uncharacterized protein</fullName>
    </submittedName>
</protein>